<evidence type="ECO:0000313" key="2">
    <source>
        <dbReference type="Proteomes" id="UP000053825"/>
    </source>
</evidence>
<sequence length="67" mass="7993">SQQAIFNLGQEAVPHPAYSPTDFYLFRPRRRHLCDEKAEDEFVVSKPQHFFHYGIRMLYFNTDLLGF</sequence>
<reference evidence="1 2" key="1">
    <citation type="submission" date="2015-07" db="EMBL/GenBank/DDBJ databases">
        <title>The genome of Habropoda laboriosa.</title>
        <authorList>
            <person name="Pan H."/>
            <person name="Kapheim K."/>
        </authorList>
    </citation>
    <scope>NUCLEOTIDE SEQUENCE [LARGE SCALE GENOMIC DNA]</scope>
    <source>
        <strain evidence="1">0110345459</strain>
    </source>
</reference>
<dbReference type="Proteomes" id="UP000053825">
    <property type="component" value="Unassembled WGS sequence"/>
</dbReference>
<gene>
    <name evidence="1" type="ORF">WH47_10199</name>
</gene>
<dbReference type="EMBL" id="KQ414657">
    <property type="protein sequence ID" value="KOC65737.1"/>
    <property type="molecule type" value="Genomic_DNA"/>
</dbReference>
<feature type="non-terminal residue" evidence="1">
    <location>
        <position position="1"/>
    </location>
</feature>
<evidence type="ECO:0000313" key="1">
    <source>
        <dbReference type="EMBL" id="KOC65737.1"/>
    </source>
</evidence>
<keyword evidence="2" id="KW-1185">Reference proteome</keyword>
<dbReference type="AlphaFoldDB" id="A0A0L7R4D2"/>
<accession>A0A0L7R4D2</accession>
<protein>
    <recommendedName>
        <fullName evidence="3">Histone-lysine N-methyltransferase SETMAR</fullName>
    </recommendedName>
</protein>
<evidence type="ECO:0008006" key="3">
    <source>
        <dbReference type="Google" id="ProtNLM"/>
    </source>
</evidence>
<name>A0A0L7R4D2_9HYME</name>
<proteinExistence type="predicted"/>
<organism evidence="1 2">
    <name type="scientific">Habropoda laboriosa</name>
    <dbReference type="NCBI Taxonomy" id="597456"/>
    <lineage>
        <taxon>Eukaryota</taxon>
        <taxon>Metazoa</taxon>
        <taxon>Ecdysozoa</taxon>
        <taxon>Arthropoda</taxon>
        <taxon>Hexapoda</taxon>
        <taxon>Insecta</taxon>
        <taxon>Pterygota</taxon>
        <taxon>Neoptera</taxon>
        <taxon>Endopterygota</taxon>
        <taxon>Hymenoptera</taxon>
        <taxon>Apocrita</taxon>
        <taxon>Aculeata</taxon>
        <taxon>Apoidea</taxon>
        <taxon>Anthophila</taxon>
        <taxon>Apidae</taxon>
        <taxon>Habropoda</taxon>
    </lineage>
</organism>